<organism evidence="6 7">
    <name type="scientific">Vibrio fortis</name>
    <dbReference type="NCBI Taxonomy" id="212667"/>
    <lineage>
        <taxon>Bacteria</taxon>
        <taxon>Pseudomonadati</taxon>
        <taxon>Pseudomonadota</taxon>
        <taxon>Gammaproteobacteria</taxon>
        <taxon>Vibrionales</taxon>
        <taxon>Vibrionaceae</taxon>
        <taxon>Vibrio</taxon>
    </lineage>
</organism>
<dbReference type="InterPro" id="IPR040449">
    <property type="entry name" value="Peptidase_S66_N"/>
</dbReference>
<dbReference type="CDD" id="cd07062">
    <property type="entry name" value="Peptidase_S66_mccF_like"/>
    <property type="match status" value="1"/>
</dbReference>
<protein>
    <submittedName>
        <fullName evidence="6">Peptidase S66</fullName>
    </submittedName>
</protein>
<dbReference type="PANTHER" id="PTHR30237:SF5">
    <property type="entry name" value="CARBOXYPEPTIDASE VC_A0337-RELATED"/>
    <property type="match status" value="1"/>
</dbReference>
<dbReference type="STRING" id="212667.VFDL14_19115"/>
<dbReference type="Pfam" id="PF17676">
    <property type="entry name" value="Peptidase_S66C"/>
    <property type="match status" value="1"/>
</dbReference>
<name>A0A066US52_9VIBR</name>
<dbReference type="RefSeq" id="WP_032552392.1">
    <property type="nucleotide sequence ID" value="NZ_JFFR01000027.1"/>
</dbReference>
<dbReference type="Proteomes" id="UP000027219">
    <property type="component" value="Unassembled WGS sequence"/>
</dbReference>
<dbReference type="Gene3D" id="3.40.50.10740">
    <property type="entry name" value="Class I glutamine amidotransferase-like"/>
    <property type="match status" value="1"/>
</dbReference>
<dbReference type="OrthoDB" id="9807329at2"/>
<feature type="active site" description="Nucleophile" evidence="3">
    <location>
        <position position="112"/>
    </location>
</feature>
<evidence type="ECO:0000259" key="5">
    <source>
        <dbReference type="Pfam" id="PF17676"/>
    </source>
</evidence>
<dbReference type="PIRSF" id="PIRSF028757">
    <property type="entry name" value="LD-carboxypeptidase"/>
    <property type="match status" value="1"/>
</dbReference>
<feature type="domain" description="LD-carboxypeptidase C-terminal" evidence="5">
    <location>
        <begin position="202"/>
        <end position="317"/>
    </location>
</feature>
<dbReference type="InterPro" id="IPR003507">
    <property type="entry name" value="S66_fam"/>
</dbReference>
<dbReference type="InterPro" id="IPR027461">
    <property type="entry name" value="Carboxypeptidase_A_C_sf"/>
</dbReference>
<accession>A0A066US52</accession>
<evidence type="ECO:0000256" key="3">
    <source>
        <dbReference type="PIRSR" id="PIRSR028757-1"/>
    </source>
</evidence>
<reference evidence="6 7" key="1">
    <citation type="submission" date="2014-02" db="EMBL/GenBank/DDBJ databases">
        <title>Vibrio fortis Dalian14 Genome Sequencing.</title>
        <authorList>
            <person name="Wang Y."/>
            <person name="Song L."/>
            <person name="Liu G."/>
            <person name="Ding J."/>
        </authorList>
    </citation>
    <scope>NUCLEOTIDE SEQUENCE [LARGE SCALE GENOMIC DNA]</scope>
    <source>
        <strain evidence="6 7">Dalian14</strain>
    </source>
</reference>
<keyword evidence="7" id="KW-1185">Reference proteome</keyword>
<feature type="active site" description="Charge relay system" evidence="3">
    <location>
        <position position="302"/>
    </location>
</feature>
<dbReference type="Gene3D" id="3.50.30.60">
    <property type="entry name" value="LD-carboxypeptidase A C-terminal domain-like"/>
    <property type="match status" value="1"/>
</dbReference>
<dbReference type="GO" id="GO:0016787">
    <property type="term" value="F:hydrolase activity"/>
    <property type="evidence" value="ECO:0007669"/>
    <property type="project" value="UniProtKB-KW"/>
</dbReference>
<comment type="similarity">
    <text evidence="1">Belongs to the peptidase S66 family.</text>
</comment>
<dbReference type="AlphaFoldDB" id="A0A066US52"/>
<evidence type="ECO:0000256" key="2">
    <source>
        <dbReference type="ARBA" id="ARBA00022801"/>
    </source>
</evidence>
<dbReference type="EMBL" id="JFFR01000027">
    <property type="protein sequence ID" value="KDN27028.1"/>
    <property type="molecule type" value="Genomic_DNA"/>
</dbReference>
<sequence length="334" mass="36900">MLLPKPLKRGDKIAFFSPSSPATVFAPKRFERAKQFLVSKGFELVAGQLTGKSDGYRSGSIQERVEELNALIRDPSVRCIMSTIGGNNSNALLPYIDYEALKNDPKVIIGYSDVTALLLGIHAKTGIPTFYGPALVASFGEFAPLVEETFASFHEILCQDLDQHTYKMPAVWTDFRAEWETQDKAKPVYQNEWQFLGSGVVEGRIIGGNLNTMGAIWGSEYMPEIKQGDILLVEDCMLGIETVERSFSLLKACGIFDRVSAIVLGKHELFNDRGTGRTPLDVLLEVLNGQAVPILSGFDCCHTHPMFTLPLGSSCKIDFDQHSISISGDWLNRD</sequence>
<dbReference type="Pfam" id="PF02016">
    <property type="entry name" value="Peptidase_S66"/>
    <property type="match status" value="1"/>
</dbReference>
<evidence type="ECO:0000313" key="7">
    <source>
        <dbReference type="Proteomes" id="UP000027219"/>
    </source>
</evidence>
<dbReference type="InterPro" id="IPR029062">
    <property type="entry name" value="Class_I_gatase-like"/>
</dbReference>
<comment type="caution">
    <text evidence="6">The sequence shown here is derived from an EMBL/GenBank/DDBJ whole genome shotgun (WGS) entry which is preliminary data.</text>
</comment>
<evidence type="ECO:0000259" key="4">
    <source>
        <dbReference type="Pfam" id="PF02016"/>
    </source>
</evidence>
<gene>
    <name evidence="6" type="ORF">VFDL14_19115</name>
</gene>
<evidence type="ECO:0000313" key="6">
    <source>
        <dbReference type="EMBL" id="KDN27028.1"/>
    </source>
</evidence>
<feature type="active site" description="Charge relay system" evidence="3">
    <location>
        <position position="234"/>
    </location>
</feature>
<keyword evidence="2" id="KW-0378">Hydrolase</keyword>
<dbReference type="SUPFAM" id="SSF141986">
    <property type="entry name" value="LD-carboxypeptidase A C-terminal domain-like"/>
    <property type="match status" value="1"/>
</dbReference>
<dbReference type="PANTHER" id="PTHR30237">
    <property type="entry name" value="MURAMOYLTETRAPEPTIDE CARBOXYPEPTIDASE"/>
    <property type="match status" value="1"/>
</dbReference>
<dbReference type="InterPro" id="IPR040921">
    <property type="entry name" value="Peptidase_S66C"/>
</dbReference>
<proteinExistence type="inferred from homology"/>
<dbReference type="SUPFAM" id="SSF52317">
    <property type="entry name" value="Class I glutamine amidotransferase-like"/>
    <property type="match status" value="1"/>
</dbReference>
<feature type="domain" description="LD-carboxypeptidase N-terminal" evidence="4">
    <location>
        <begin position="13"/>
        <end position="132"/>
    </location>
</feature>
<evidence type="ECO:0000256" key="1">
    <source>
        <dbReference type="ARBA" id="ARBA00010233"/>
    </source>
</evidence>
<dbReference type="InterPro" id="IPR027478">
    <property type="entry name" value="LdcA_N"/>
</dbReference>